<name>A0A167IJT8_9FLAO</name>
<comment type="caution">
    <text evidence="2">The sequence shown here is derived from an EMBL/GenBank/DDBJ whole genome shotgun (WGS) entry which is preliminary data.</text>
</comment>
<dbReference type="RefSeq" id="WP_068589638.1">
    <property type="nucleotide sequence ID" value="NZ_LRXL01000026.1"/>
</dbReference>
<sequence>MKNHISHNIKYLCEQEKLTQNEFGQRIDVGRSVVGQWITERTLPKIDAIQRIGVEFNLSLDDFINKRLDDVERGINAFQEDSATYGNPILQDLLKSKDQQIKDKTLIIKMLEDEVTRLRGDVPSSKSRTA</sequence>
<dbReference type="Pfam" id="PF01381">
    <property type="entry name" value="HTH_3"/>
    <property type="match status" value="1"/>
</dbReference>
<dbReference type="STRING" id="1763537.ULVI_03000"/>
<dbReference type="EMBL" id="LRXL01000026">
    <property type="protein sequence ID" value="OAB79727.1"/>
    <property type="molecule type" value="Genomic_DNA"/>
</dbReference>
<dbReference type="InterPro" id="IPR010982">
    <property type="entry name" value="Lambda_DNA-bd_dom_sf"/>
</dbReference>
<protein>
    <recommendedName>
        <fullName evidence="1">HTH cro/C1-type domain-containing protein</fullName>
    </recommendedName>
</protein>
<dbReference type="Gene3D" id="1.10.260.40">
    <property type="entry name" value="lambda repressor-like DNA-binding domains"/>
    <property type="match status" value="1"/>
</dbReference>
<proteinExistence type="predicted"/>
<dbReference type="SMART" id="SM00530">
    <property type="entry name" value="HTH_XRE"/>
    <property type="match status" value="1"/>
</dbReference>
<dbReference type="Proteomes" id="UP000077013">
    <property type="component" value="Unassembled WGS sequence"/>
</dbReference>
<evidence type="ECO:0000259" key="1">
    <source>
        <dbReference type="PROSITE" id="PS50943"/>
    </source>
</evidence>
<dbReference type="SUPFAM" id="SSF47413">
    <property type="entry name" value="lambda repressor-like DNA-binding domains"/>
    <property type="match status" value="1"/>
</dbReference>
<dbReference type="AlphaFoldDB" id="A0A167IJT8"/>
<dbReference type="InterPro" id="IPR001387">
    <property type="entry name" value="Cro/C1-type_HTH"/>
</dbReference>
<gene>
    <name evidence="2" type="ORF">ULVI_03000</name>
</gene>
<keyword evidence="3" id="KW-1185">Reference proteome</keyword>
<dbReference type="OrthoDB" id="1162756at2"/>
<evidence type="ECO:0000313" key="3">
    <source>
        <dbReference type="Proteomes" id="UP000077013"/>
    </source>
</evidence>
<dbReference type="CDD" id="cd00093">
    <property type="entry name" value="HTH_XRE"/>
    <property type="match status" value="1"/>
</dbReference>
<reference evidence="2 3" key="1">
    <citation type="submission" date="2016-02" db="EMBL/GenBank/DDBJ databases">
        <title>Ulvibacter sp. LPB0005, isolated from Thais luteostoma.</title>
        <authorList>
            <person name="Shin S.-K."/>
            <person name="Yi H."/>
        </authorList>
    </citation>
    <scope>NUCLEOTIDE SEQUENCE [LARGE SCALE GENOMIC DNA]</scope>
    <source>
        <strain evidence="2 3">LPB0005</strain>
    </source>
</reference>
<dbReference type="PROSITE" id="PS50943">
    <property type="entry name" value="HTH_CROC1"/>
    <property type="match status" value="1"/>
</dbReference>
<accession>A0A167IJT8</accession>
<evidence type="ECO:0000313" key="2">
    <source>
        <dbReference type="EMBL" id="OAB79727.1"/>
    </source>
</evidence>
<organism evidence="2 3">
    <name type="scientific">Cochleicola gelatinilyticus</name>
    <dbReference type="NCBI Taxonomy" id="1763537"/>
    <lineage>
        <taxon>Bacteria</taxon>
        <taxon>Pseudomonadati</taxon>
        <taxon>Bacteroidota</taxon>
        <taxon>Flavobacteriia</taxon>
        <taxon>Flavobacteriales</taxon>
        <taxon>Flavobacteriaceae</taxon>
        <taxon>Cochleicola</taxon>
    </lineage>
</organism>
<dbReference type="GO" id="GO:0003677">
    <property type="term" value="F:DNA binding"/>
    <property type="evidence" value="ECO:0007669"/>
    <property type="project" value="InterPro"/>
</dbReference>
<feature type="domain" description="HTH cro/C1-type" evidence="1">
    <location>
        <begin position="9"/>
        <end position="63"/>
    </location>
</feature>